<dbReference type="Proteomes" id="UP000007076">
    <property type="component" value="Chromosome"/>
</dbReference>
<gene>
    <name evidence="2" type="ordered locus">KSE_24620</name>
</gene>
<evidence type="ECO:0000313" key="2">
    <source>
        <dbReference type="EMBL" id="BAJ28276.1"/>
    </source>
</evidence>
<dbReference type="KEGG" id="ksk:KSE_24620"/>
<keyword evidence="3" id="KW-1185">Reference proteome</keyword>
<reference evidence="2 3" key="1">
    <citation type="journal article" date="2010" name="DNA Res.">
        <title>Genome sequence of Kitasatospora setae NBRC 14216T: an evolutionary snapshot of the family Streptomycetaceae.</title>
        <authorList>
            <person name="Ichikawa N."/>
            <person name="Oguchi A."/>
            <person name="Ikeda H."/>
            <person name="Ishikawa J."/>
            <person name="Kitani S."/>
            <person name="Watanabe Y."/>
            <person name="Nakamura S."/>
            <person name="Katano Y."/>
            <person name="Kishi E."/>
            <person name="Sasagawa M."/>
            <person name="Ankai A."/>
            <person name="Fukui S."/>
            <person name="Hashimoto Y."/>
            <person name="Kamata S."/>
            <person name="Otoguro M."/>
            <person name="Tanikawa S."/>
            <person name="Nihira T."/>
            <person name="Horinouchi S."/>
            <person name="Ohnishi Y."/>
            <person name="Hayakawa M."/>
            <person name="Kuzuyama T."/>
            <person name="Arisawa A."/>
            <person name="Nomoto F."/>
            <person name="Miura H."/>
            <person name="Takahashi Y."/>
            <person name="Fujita N."/>
        </authorList>
    </citation>
    <scope>NUCLEOTIDE SEQUENCE [LARGE SCALE GENOMIC DNA]</scope>
    <source>
        <strain evidence="3">ATCC 33774 / DSM 43861 / JCM 3304 / KCC A-0304 / NBRC 14216 / KM-6054</strain>
    </source>
</reference>
<name>E4NAP5_KITSK</name>
<evidence type="ECO:0000313" key="3">
    <source>
        <dbReference type="Proteomes" id="UP000007076"/>
    </source>
</evidence>
<protein>
    <recommendedName>
        <fullName evidence="1">DUF6602 domain-containing protein</fullName>
    </recommendedName>
</protein>
<sequence>MPEQHDLMTFFDREAQELTHEYERIRRTHQGDNGTAGDQGEENWATLLRGWLPAGYHVITKGALLSSNGSLFPTVEGKASPQIDIVILPPSYPVGMINKGRKVYLADAVVAAFECKLTLTGADLIKAARNAKTLRSMTRRLQDDPYHFLFGSPIYGVLAHSHTWAGAGSAMDKIDEYLQKGLDEIDLPHEMLDMACVSDVGTWTAWKLPLVGRPGEDWTTVSARIGRIHHSSRKDAEQINPLYSMMTTLLRRMAWADPTLRPIASYFEAVKGGGMGGPERVWDQSIYPKQLREQIRGSRDARQRQWEPWSTVLL</sequence>
<dbReference type="HOGENOM" id="CLU_074058_0_0_11"/>
<evidence type="ECO:0000259" key="1">
    <source>
        <dbReference type="Pfam" id="PF20247"/>
    </source>
</evidence>
<dbReference type="STRING" id="452652.KSE_24620"/>
<feature type="domain" description="DUF6602" evidence="1">
    <location>
        <begin position="29"/>
        <end position="137"/>
    </location>
</feature>
<dbReference type="CDD" id="cd21173">
    <property type="entry name" value="NucC-like"/>
    <property type="match status" value="1"/>
</dbReference>
<organism evidence="2 3">
    <name type="scientific">Kitasatospora setae (strain ATCC 33774 / DSM 43861 / JCM 3304 / KCC A-0304 / NBRC 14216 / KM-6054)</name>
    <name type="common">Streptomyces setae</name>
    <dbReference type="NCBI Taxonomy" id="452652"/>
    <lineage>
        <taxon>Bacteria</taxon>
        <taxon>Bacillati</taxon>
        <taxon>Actinomycetota</taxon>
        <taxon>Actinomycetes</taxon>
        <taxon>Kitasatosporales</taxon>
        <taxon>Streptomycetaceae</taxon>
        <taxon>Kitasatospora</taxon>
    </lineage>
</organism>
<dbReference type="RefSeq" id="WP_014135592.1">
    <property type="nucleotide sequence ID" value="NC_016109.1"/>
</dbReference>
<proteinExistence type="predicted"/>
<dbReference type="eggNOG" id="ENOG5031NPZ">
    <property type="taxonomic scope" value="Bacteria"/>
</dbReference>
<dbReference type="Pfam" id="PF20247">
    <property type="entry name" value="DUF6602"/>
    <property type="match status" value="1"/>
</dbReference>
<accession>E4NAP5</accession>
<dbReference type="InterPro" id="IPR046537">
    <property type="entry name" value="DUF6602"/>
</dbReference>
<dbReference type="AlphaFoldDB" id="E4NAP5"/>
<dbReference type="EMBL" id="AP010968">
    <property type="protein sequence ID" value="BAJ28276.1"/>
    <property type="molecule type" value="Genomic_DNA"/>
</dbReference>